<feature type="chain" id="PRO_5011481705" evidence="2">
    <location>
        <begin position="29"/>
        <end position="360"/>
    </location>
</feature>
<evidence type="ECO:0000313" key="4">
    <source>
        <dbReference type="EMBL" id="SFK35819.1"/>
    </source>
</evidence>
<dbReference type="EMBL" id="FOSW01000001">
    <property type="protein sequence ID" value="SFK35819.1"/>
    <property type="molecule type" value="Genomic_DNA"/>
</dbReference>
<dbReference type="InParanoid" id="A0A1I3YWS4"/>
<dbReference type="SUPFAM" id="SSF51126">
    <property type="entry name" value="Pectin lyase-like"/>
    <property type="match status" value="1"/>
</dbReference>
<dbReference type="InterPro" id="IPR051550">
    <property type="entry name" value="SCF-Subunits/Alg-Epimerases"/>
</dbReference>
<accession>A0A1I3YWS4</accession>
<dbReference type="AlphaFoldDB" id="A0A1I3YWS4"/>
<dbReference type="OrthoDB" id="339817at2"/>
<dbReference type="Pfam" id="PF05048">
    <property type="entry name" value="NosD"/>
    <property type="match status" value="1"/>
</dbReference>
<dbReference type="PANTHER" id="PTHR22990:SF15">
    <property type="entry name" value="F-BOX ONLY PROTEIN 10"/>
    <property type="match status" value="1"/>
</dbReference>
<dbReference type="Gene3D" id="2.160.20.10">
    <property type="entry name" value="Single-stranded right-handed beta-helix, Pectin lyase-like"/>
    <property type="match status" value="1"/>
</dbReference>
<evidence type="ECO:0000256" key="2">
    <source>
        <dbReference type="SAM" id="SignalP"/>
    </source>
</evidence>
<proteinExistence type="predicted"/>
<name>A0A1I3YWS4_9ACTN</name>
<evidence type="ECO:0000259" key="3">
    <source>
        <dbReference type="Pfam" id="PF05048"/>
    </source>
</evidence>
<keyword evidence="2" id="KW-0732">Signal</keyword>
<dbReference type="InterPro" id="IPR011050">
    <property type="entry name" value="Pectin_lyase_fold/virulence"/>
</dbReference>
<evidence type="ECO:0000313" key="5">
    <source>
        <dbReference type="Proteomes" id="UP000199152"/>
    </source>
</evidence>
<dbReference type="STRING" id="504800.SAMN04488085_101220"/>
<keyword evidence="5" id="KW-1185">Reference proteome</keyword>
<dbReference type="PANTHER" id="PTHR22990">
    <property type="entry name" value="F-BOX ONLY PROTEIN"/>
    <property type="match status" value="1"/>
</dbReference>
<gene>
    <name evidence="4" type="ORF">SAMN04488085_101220</name>
</gene>
<dbReference type="SMART" id="SM00710">
    <property type="entry name" value="PbH1"/>
    <property type="match status" value="6"/>
</dbReference>
<dbReference type="InterPro" id="IPR006626">
    <property type="entry name" value="PbH1"/>
</dbReference>
<sequence>MHVRSARLVLVATAVAATTLSLAGPALADDGDRGRGKPGFSIQEAVDKARPGDTIHIPSGTYDESVVISTDGITLRGRNVVIEPRTADPTPCDEAPRVSGICITDEVLFPTDPEGEVEVVDAVRNVTIRGITVTGATGDGLVGLGTENLDVRDSAFKDNGGYGAASFVGKGTTFENNTAKGNHEAGFYVGDSPDSGAEVKGNYSADNELGFFFRSASDGEARRNVAEGNCFGVLVLADAPGPAADWEIRDNKVRNNSKVCADPSGSGGFLSGAGILLLGATDFEVRDNTVTGNVSKSEGPSLAEGGIVVRTGFGGTAPTGTIGDNRVRDNAPADLVWDESGDVEFDDNRCRTSLPDGLCD</sequence>
<feature type="signal peptide" evidence="2">
    <location>
        <begin position="1"/>
        <end position="28"/>
    </location>
</feature>
<dbReference type="RefSeq" id="WP_091320050.1">
    <property type="nucleotide sequence ID" value="NZ_FOSW01000001.1"/>
</dbReference>
<dbReference type="InterPro" id="IPR007742">
    <property type="entry name" value="NosD_dom"/>
</dbReference>
<keyword evidence="1" id="KW-0677">Repeat</keyword>
<reference evidence="4 5" key="1">
    <citation type="submission" date="2016-10" db="EMBL/GenBank/DDBJ databases">
        <authorList>
            <person name="de Groot N.N."/>
        </authorList>
    </citation>
    <scope>NUCLEOTIDE SEQUENCE [LARGE SCALE GENOMIC DNA]</scope>
    <source>
        <strain evidence="4 5">DSM 45317</strain>
    </source>
</reference>
<organism evidence="4 5">
    <name type="scientific">Geodermatophilus ruber</name>
    <dbReference type="NCBI Taxonomy" id="504800"/>
    <lineage>
        <taxon>Bacteria</taxon>
        <taxon>Bacillati</taxon>
        <taxon>Actinomycetota</taxon>
        <taxon>Actinomycetes</taxon>
        <taxon>Geodermatophilales</taxon>
        <taxon>Geodermatophilaceae</taxon>
        <taxon>Geodermatophilus</taxon>
    </lineage>
</organism>
<evidence type="ECO:0000256" key="1">
    <source>
        <dbReference type="ARBA" id="ARBA00022737"/>
    </source>
</evidence>
<dbReference type="InterPro" id="IPR012334">
    <property type="entry name" value="Pectin_lyas_fold"/>
</dbReference>
<dbReference type="Proteomes" id="UP000199152">
    <property type="component" value="Unassembled WGS sequence"/>
</dbReference>
<feature type="domain" description="Periplasmic copper-binding protein NosD beta helix" evidence="3">
    <location>
        <begin position="120"/>
        <end position="257"/>
    </location>
</feature>
<protein>
    <submittedName>
        <fullName evidence="4">Right handed beta helix region</fullName>
    </submittedName>
</protein>